<evidence type="ECO:0008006" key="13">
    <source>
        <dbReference type="Google" id="ProtNLM"/>
    </source>
</evidence>
<evidence type="ECO:0000256" key="1">
    <source>
        <dbReference type="ARBA" id="ARBA00004429"/>
    </source>
</evidence>
<dbReference type="CDD" id="cd06225">
    <property type="entry name" value="HAMP"/>
    <property type="match status" value="1"/>
</dbReference>
<keyword evidence="2" id="KW-1003">Cell membrane</keyword>
<proteinExistence type="inferred from homology"/>
<dbReference type="Gene3D" id="6.10.340.10">
    <property type="match status" value="1"/>
</dbReference>
<gene>
    <name evidence="11" type="ORF">C5Y93_10350</name>
</gene>
<evidence type="ECO:0000256" key="2">
    <source>
        <dbReference type="ARBA" id="ARBA00022519"/>
    </source>
</evidence>
<evidence type="ECO:0000256" key="5">
    <source>
        <dbReference type="PROSITE-ProRule" id="PRU00284"/>
    </source>
</evidence>
<dbReference type="PROSITE" id="PS50885">
    <property type="entry name" value="HAMP"/>
    <property type="match status" value="1"/>
</dbReference>
<dbReference type="RefSeq" id="WP_105335344.1">
    <property type="nucleotide sequence ID" value="NZ_PUHZ01000010.1"/>
</dbReference>
<dbReference type="SMART" id="SM00283">
    <property type="entry name" value="MA"/>
    <property type="match status" value="1"/>
</dbReference>
<dbReference type="PROSITE" id="PS50111">
    <property type="entry name" value="CHEMOTAXIS_TRANSDUC_2"/>
    <property type="match status" value="1"/>
</dbReference>
<dbReference type="InterPro" id="IPR004089">
    <property type="entry name" value="MCPsignal_dom"/>
</dbReference>
<evidence type="ECO:0000256" key="3">
    <source>
        <dbReference type="ARBA" id="ARBA00023224"/>
    </source>
</evidence>
<keyword evidence="3 5" id="KW-0807">Transducer</keyword>
<evidence type="ECO:0000313" key="12">
    <source>
        <dbReference type="Proteomes" id="UP000237819"/>
    </source>
</evidence>
<feature type="transmembrane region" description="Helical" evidence="6">
    <location>
        <begin position="297"/>
        <end position="317"/>
    </location>
</feature>
<evidence type="ECO:0000259" key="7">
    <source>
        <dbReference type="PROSITE" id="PS50111"/>
    </source>
</evidence>
<dbReference type="Pfam" id="PF00015">
    <property type="entry name" value="MCPsignal"/>
    <property type="match status" value="1"/>
</dbReference>
<comment type="similarity">
    <text evidence="4">Belongs to the methyl-accepting chemotaxis (MCP) protein family.</text>
</comment>
<organism evidence="11 12">
    <name type="scientific">Blastopirellula marina</name>
    <dbReference type="NCBI Taxonomy" id="124"/>
    <lineage>
        <taxon>Bacteria</taxon>
        <taxon>Pseudomonadati</taxon>
        <taxon>Planctomycetota</taxon>
        <taxon>Planctomycetia</taxon>
        <taxon>Pirellulales</taxon>
        <taxon>Pirellulaceae</taxon>
        <taxon>Blastopirellula</taxon>
    </lineage>
</organism>
<evidence type="ECO:0000256" key="4">
    <source>
        <dbReference type="ARBA" id="ARBA00029447"/>
    </source>
</evidence>
<dbReference type="GO" id="GO:0005886">
    <property type="term" value="C:plasma membrane"/>
    <property type="evidence" value="ECO:0007669"/>
    <property type="project" value="UniProtKB-SubCell"/>
</dbReference>
<name>A0A2S8GPK5_9BACT</name>
<dbReference type="InterPro" id="IPR003660">
    <property type="entry name" value="HAMP_dom"/>
</dbReference>
<dbReference type="Gene3D" id="1.10.287.950">
    <property type="entry name" value="Methyl-accepting chemotaxis protein"/>
    <property type="match status" value="1"/>
</dbReference>
<sequence>MLNRLNIMQKTILGFGAVLLLMVVSSAVAWKGIQSASTGFARYQNLTADVDLSTNILQTMTQLRSTARRFDFTGDAKEVQRFNDTYTELQALLQKANDTIDNPQRREWIAEMIESTQGFGTAFQEIVQHRQTRDELWSGVLSQKGAAIAKNLLNVIDLANKDEDSKAALAAGKSLNNLMQMRVSVYRLLYTTDLQNDAATTTALGDLLSGFEQQEANTESPERKTLLADMIADTKTYQVEYRRLADNLVTERNLVKQQLNILGPRVGELATNVSTSLQEVQKGVGIQVNATNQFTSVLVTVVSVVALIIGGVLAVLLSRSIVMPIRRVMTILGSVSEGDLRKRLEVTSHDEIGKMSDSLNHMVENLQKAMTALSENSHAISKSASDMNSTADNMTTVSQETKTQSTSAAAASEELSVNMRRMSESATDMSKNMDMVASAIEEMSISISQIASSMDQVSHVASEAHRLTDGSRTLLGELNAAANEIGDVVELIQDIAEQTNLLALNATIEAARAGEAGKGFAVVAGEVKELARQTGDATGDIERRVSSMQAASTESMRSIDAIREVVEKLNSIAQTVAASVEEQSATTQEIAGSVARTNSAVQQVSQSVNESAIAGEEIARSVTSVDSSALRVSQGAGETKSCSGVLSGISSELQVLVGQFQI</sequence>
<comment type="subcellular location">
    <subcellularLocation>
        <location evidence="1">Cell inner membrane</location>
        <topology evidence="1">Multi-pass membrane protein</topology>
    </subcellularLocation>
</comment>
<accession>A0A2S8GPK5</accession>
<keyword evidence="6" id="KW-0472">Membrane</keyword>
<dbReference type="GO" id="GO:0007165">
    <property type="term" value="P:signal transduction"/>
    <property type="evidence" value="ECO:0007669"/>
    <property type="project" value="UniProtKB-KW"/>
</dbReference>
<dbReference type="Proteomes" id="UP000237819">
    <property type="component" value="Unassembled WGS sequence"/>
</dbReference>
<dbReference type="SMART" id="SM00304">
    <property type="entry name" value="HAMP"/>
    <property type="match status" value="1"/>
</dbReference>
<dbReference type="OrthoDB" id="2489132at2"/>
<dbReference type="PANTHER" id="PTHR32089:SF112">
    <property type="entry name" value="LYSOZYME-LIKE PROTEIN-RELATED"/>
    <property type="match status" value="1"/>
</dbReference>
<dbReference type="EMBL" id="PUHZ01000010">
    <property type="protein sequence ID" value="PQO46373.1"/>
    <property type="molecule type" value="Genomic_DNA"/>
</dbReference>
<feature type="domain" description="HBM" evidence="10">
    <location>
        <begin position="45"/>
        <end position="285"/>
    </location>
</feature>
<evidence type="ECO:0000259" key="8">
    <source>
        <dbReference type="PROSITE" id="PS50192"/>
    </source>
</evidence>
<dbReference type="InterPro" id="IPR000727">
    <property type="entry name" value="T_SNARE_dom"/>
</dbReference>
<feature type="domain" description="T-SNARE coiled-coil homology" evidence="8">
    <location>
        <begin position="549"/>
        <end position="611"/>
    </location>
</feature>
<reference evidence="11 12" key="1">
    <citation type="submission" date="2018-02" db="EMBL/GenBank/DDBJ databases">
        <title>Comparative genomes isolates from brazilian mangrove.</title>
        <authorList>
            <person name="Araujo J.E."/>
            <person name="Taketani R.G."/>
            <person name="Silva M.C.P."/>
            <person name="Loureco M.V."/>
            <person name="Andreote F.D."/>
        </authorList>
    </citation>
    <scope>NUCLEOTIDE SEQUENCE [LARGE SCALE GENOMIC DNA]</scope>
    <source>
        <strain evidence="11 12">Nap-Phe MGV</strain>
    </source>
</reference>
<dbReference type="PANTHER" id="PTHR32089">
    <property type="entry name" value="METHYL-ACCEPTING CHEMOTAXIS PROTEIN MCPB"/>
    <property type="match status" value="1"/>
</dbReference>
<evidence type="ECO:0000259" key="10">
    <source>
        <dbReference type="PROSITE" id="PS51753"/>
    </source>
</evidence>
<keyword evidence="6" id="KW-1133">Transmembrane helix</keyword>
<feature type="domain" description="Methyl-accepting transducer" evidence="7">
    <location>
        <begin position="383"/>
        <end position="626"/>
    </location>
</feature>
<dbReference type="SUPFAM" id="SSF58104">
    <property type="entry name" value="Methyl-accepting chemotaxis protein (MCP) signaling domain"/>
    <property type="match status" value="1"/>
</dbReference>
<dbReference type="InterPro" id="IPR032255">
    <property type="entry name" value="HBM"/>
</dbReference>
<keyword evidence="2" id="KW-0997">Cell inner membrane</keyword>
<evidence type="ECO:0000256" key="6">
    <source>
        <dbReference type="SAM" id="Phobius"/>
    </source>
</evidence>
<dbReference type="PROSITE" id="PS51753">
    <property type="entry name" value="HBM"/>
    <property type="match status" value="1"/>
</dbReference>
<comment type="caution">
    <text evidence="11">The sequence shown here is derived from an EMBL/GenBank/DDBJ whole genome shotgun (WGS) entry which is preliminary data.</text>
</comment>
<dbReference type="AlphaFoldDB" id="A0A2S8GPK5"/>
<evidence type="ECO:0000313" key="11">
    <source>
        <dbReference type="EMBL" id="PQO46373.1"/>
    </source>
</evidence>
<dbReference type="Pfam" id="PF00672">
    <property type="entry name" value="HAMP"/>
    <property type="match status" value="1"/>
</dbReference>
<feature type="domain" description="HAMP" evidence="9">
    <location>
        <begin position="319"/>
        <end position="371"/>
    </location>
</feature>
<dbReference type="PROSITE" id="PS50192">
    <property type="entry name" value="T_SNARE"/>
    <property type="match status" value="1"/>
</dbReference>
<evidence type="ECO:0000259" key="9">
    <source>
        <dbReference type="PROSITE" id="PS50885"/>
    </source>
</evidence>
<keyword evidence="6" id="KW-0812">Transmembrane</keyword>
<dbReference type="SMART" id="SM01358">
    <property type="entry name" value="HBM"/>
    <property type="match status" value="1"/>
</dbReference>
<protein>
    <recommendedName>
        <fullName evidence="13">Methyl-accepting chemotaxis protein</fullName>
    </recommendedName>
</protein>